<dbReference type="CDD" id="cd02440">
    <property type="entry name" value="AdoMet_MTases"/>
    <property type="match status" value="1"/>
</dbReference>
<dbReference type="GO" id="GO:0032259">
    <property type="term" value="P:methylation"/>
    <property type="evidence" value="ECO:0007669"/>
    <property type="project" value="UniProtKB-KW"/>
</dbReference>
<dbReference type="SUPFAM" id="SSF53335">
    <property type="entry name" value="S-adenosyl-L-methionine-dependent methyltransferases"/>
    <property type="match status" value="1"/>
</dbReference>
<dbReference type="InterPro" id="IPR041698">
    <property type="entry name" value="Methyltransf_25"/>
</dbReference>
<sequence>MNVGIRKYSEDKDNTLLQYSGFEEHDGFEDILDNFRYVSGRRFHNTATSKYSLPNDNIERNRLELSHGLLKFAFGGNHSSPIQSKLRDGITVLDIGCGTGKWTIENAMEYPKSTFVGIDMSPIFPTENRPQNAGFIECNVLYGLPFPSNTFDFVYQGLLYAAFTEKQWVKVIKEILRVLKPSGYAEFLESDALNFHNSGSRTKEIMKKVKQFYAAKDICLNVPAKLKGFMSSTKGFREIKTESRVLPVGKWGNTFGDLMLDYICMSFESYSVIMTRKFKYSEQEYRKLLNYFLQEAKERKLSLTYTRFYAQKI</sequence>
<dbReference type="PANTHER" id="PTHR43591">
    <property type="entry name" value="METHYLTRANSFERASE"/>
    <property type="match status" value="1"/>
</dbReference>
<feature type="domain" description="Methyltransferase" evidence="1">
    <location>
        <begin position="92"/>
        <end position="183"/>
    </location>
</feature>
<reference evidence="2" key="1">
    <citation type="submission" date="2015-07" db="EMBL/GenBank/DDBJ databases">
        <title>Transcriptome Assembly of Anthurium amnicola.</title>
        <authorList>
            <person name="Suzuki J."/>
        </authorList>
    </citation>
    <scope>NUCLEOTIDE SEQUENCE</scope>
</reference>
<dbReference type="EMBL" id="GDJX01017210">
    <property type="protein sequence ID" value="JAT50726.1"/>
    <property type="molecule type" value="Transcribed_RNA"/>
</dbReference>
<dbReference type="AlphaFoldDB" id="A0A1D1Y7Y0"/>
<dbReference type="Gene3D" id="3.40.50.150">
    <property type="entry name" value="Vaccinia Virus protein VP39"/>
    <property type="match status" value="1"/>
</dbReference>
<proteinExistence type="predicted"/>
<dbReference type="Pfam" id="PF13649">
    <property type="entry name" value="Methyltransf_25"/>
    <property type="match status" value="1"/>
</dbReference>
<organism evidence="2">
    <name type="scientific">Anthurium amnicola</name>
    <dbReference type="NCBI Taxonomy" id="1678845"/>
    <lineage>
        <taxon>Eukaryota</taxon>
        <taxon>Viridiplantae</taxon>
        <taxon>Streptophyta</taxon>
        <taxon>Embryophyta</taxon>
        <taxon>Tracheophyta</taxon>
        <taxon>Spermatophyta</taxon>
        <taxon>Magnoliopsida</taxon>
        <taxon>Liliopsida</taxon>
        <taxon>Araceae</taxon>
        <taxon>Pothoideae</taxon>
        <taxon>Potheae</taxon>
        <taxon>Anthurium</taxon>
    </lineage>
</organism>
<keyword evidence="2" id="KW-0489">Methyltransferase</keyword>
<keyword evidence="2" id="KW-0808">Transferase</keyword>
<evidence type="ECO:0000313" key="2">
    <source>
        <dbReference type="EMBL" id="JAT50726.1"/>
    </source>
</evidence>
<protein>
    <submittedName>
        <fullName evidence="2">Demethylmenaquinone methyltransferase</fullName>
    </submittedName>
</protein>
<evidence type="ECO:0000259" key="1">
    <source>
        <dbReference type="Pfam" id="PF13649"/>
    </source>
</evidence>
<dbReference type="GO" id="GO:0008168">
    <property type="term" value="F:methyltransferase activity"/>
    <property type="evidence" value="ECO:0007669"/>
    <property type="project" value="UniProtKB-KW"/>
</dbReference>
<dbReference type="InterPro" id="IPR029063">
    <property type="entry name" value="SAM-dependent_MTases_sf"/>
</dbReference>
<gene>
    <name evidence="2" type="primary">ubiE_41</name>
    <name evidence="2" type="ORF">g.32078</name>
</gene>
<accession>A0A1D1Y7Y0</accession>
<name>A0A1D1Y7Y0_9ARAE</name>